<proteinExistence type="predicted"/>
<dbReference type="PROSITE" id="PS50297">
    <property type="entry name" value="ANK_REP_REGION"/>
    <property type="match status" value="5"/>
</dbReference>
<dbReference type="Proteomes" id="UP000184330">
    <property type="component" value="Unassembled WGS sequence"/>
</dbReference>
<dbReference type="Gene3D" id="1.25.40.20">
    <property type="entry name" value="Ankyrin repeat-containing domain"/>
    <property type="match status" value="1"/>
</dbReference>
<dbReference type="InterPro" id="IPR002110">
    <property type="entry name" value="Ankyrin_rpt"/>
</dbReference>
<dbReference type="SUPFAM" id="SSF48403">
    <property type="entry name" value="Ankyrin repeat"/>
    <property type="match status" value="1"/>
</dbReference>
<dbReference type="Pfam" id="PF12796">
    <property type="entry name" value="Ank_2"/>
    <property type="match status" value="3"/>
</dbReference>
<feature type="repeat" description="ANK" evidence="3">
    <location>
        <begin position="646"/>
        <end position="678"/>
    </location>
</feature>
<evidence type="ECO:0000256" key="3">
    <source>
        <dbReference type="PROSITE-ProRule" id="PRU00023"/>
    </source>
</evidence>
<feature type="repeat" description="ANK" evidence="3">
    <location>
        <begin position="613"/>
        <end position="645"/>
    </location>
</feature>
<evidence type="ECO:0000313" key="5">
    <source>
        <dbReference type="Proteomes" id="UP000184330"/>
    </source>
</evidence>
<reference evidence="4 5" key="1">
    <citation type="submission" date="2016-03" db="EMBL/GenBank/DDBJ databases">
        <authorList>
            <person name="Ploux O."/>
        </authorList>
    </citation>
    <scope>NUCLEOTIDE SEQUENCE [LARGE SCALE GENOMIC DNA]</scope>
    <source>
        <strain evidence="4 5">UAMH 11012</strain>
    </source>
</reference>
<protein>
    <submittedName>
        <fullName evidence="4">Uncharacterized protein</fullName>
    </submittedName>
</protein>
<name>A0A1L7X0Q7_9HELO</name>
<keyword evidence="2 3" id="KW-0040">ANK repeat</keyword>
<evidence type="ECO:0000313" key="4">
    <source>
        <dbReference type="EMBL" id="CZR58590.1"/>
    </source>
</evidence>
<dbReference type="PROSITE" id="PS50088">
    <property type="entry name" value="ANK_REPEAT"/>
    <property type="match status" value="8"/>
</dbReference>
<sequence>MPPESYYPMLELLIRHGVESQQARSTAISQLRNWEVEDVETILEKVKRPSPEYCLFKSDEVKPSKPPPTDPEDPWQPIYKVWPTLWATRPIPISPPRAMVEQSARDRTALCVNVDGEWSLRSEGYCALSHVWIEGLHRDEKIGGLEKTKINKVFELLKRTGLSSEWIWTDVLVIPGGWPTQSLADEMLTVALINSMPQVYGRAEAVLIFDATVLQLHSIDLIEVAVALACGKWATRVWTYQEIKLANRAIVVTAKGGIEFADMIARLKSLSISDKPRYNQLYLWTAIMAKSDLHRLTIRDLITACAQRKSGMDIDYARAFFPVLDLKWTSGMTREQGMQMIYRRVPNDSVAIAVFAGSPRMKLNPGWAPSYLTNLEGIGSEHLKWEQRGIRGEWHILKVKKVLGTTRPRYGKIWLNLEVESETTPTLQCICGPNEEPEVIEAVKIMIDNGLGYILSVNTFTAFSKEWARPVLIVEKAETASYHGMEVAAHCAAVIGSPGEHHEEKQSLLIRHGNPNVDRDLPNRLRYHWFCEEETNKPTDLPQEESETLLHVAVRNGDLSKVEELIEMGESIEAYDARGMTALHVAAARGGGEILDFLAKKVPNIEIPCNDPTKDTPLVLAGRRGKPTSINVLLDNGAAIEGVNDGDYTPLMSASYECHAEAVEALLKRGANPNSKDKGNFSGSPMLLASGRNDLGIETMRHLVKYGADVNPTFHKLGWTPLLKASDMGNDGEVEFLLSVGANPNVKDYAQRTPLRYAIHHARETSVRMLLDAGADREAIFDDDLRPVHLAAICGNYNIMQMLLEKDIDFNVRAADKLRRGTPLHMAVKKGQGQATVVKMLLEKGADVNAVDALGKTPLDHAIGADDKALQAILKAAGGRMGG</sequence>
<keyword evidence="5" id="KW-1185">Reference proteome</keyword>
<dbReference type="Pfam" id="PF00023">
    <property type="entry name" value="Ank"/>
    <property type="match status" value="1"/>
</dbReference>
<dbReference type="AlphaFoldDB" id="A0A1L7X0Q7"/>
<keyword evidence="1" id="KW-0677">Repeat</keyword>
<dbReference type="SMART" id="SM00248">
    <property type="entry name" value="ANK"/>
    <property type="match status" value="9"/>
</dbReference>
<feature type="repeat" description="ANK" evidence="3">
    <location>
        <begin position="578"/>
        <end position="610"/>
    </location>
</feature>
<accession>A0A1L7X0Q7</accession>
<feature type="repeat" description="ANK" evidence="3">
    <location>
        <begin position="750"/>
        <end position="782"/>
    </location>
</feature>
<evidence type="ECO:0000256" key="2">
    <source>
        <dbReference type="ARBA" id="ARBA00023043"/>
    </source>
</evidence>
<organism evidence="4 5">
    <name type="scientific">Phialocephala subalpina</name>
    <dbReference type="NCBI Taxonomy" id="576137"/>
    <lineage>
        <taxon>Eukaryota</taxon>
        <taxon>Fungi</taxon>
        <taxon>Dikarya</taxon>
        <taxon>Ascomycota</taxon>
        <taxon>Pezizomycotina</taxon>
        <taxon>Leotiomycetes</taxon>
        <taxon>Helotiales</taxon>
        <taxon>Mollisiaceae</taxon>
        <taxon>Phialocephala</taxon>
        <taxon>Phialocephala fortinii species complex</taxon>
    </lineage>
</organism>
<dbReference type="EMBL" id="FJOG01000012">
    <property type="protein sequence ID" value="CZR58590.1"/>
    <property type="molecule type" value="Genomic_DNA"/>
</dbReference>
<dbReference type="InterPro" id="IPR036770">
    <property type="entry name" value="Ankyrin_rpt-contain_sf"/>
</dbReference>
<feature type="repeat" description="ANK" evidence="3">
    <location>
        <begin position="545"/>
        <end position="577"/>
    </location>
</feature>
<feature type="repeat" description="ANK" evidence="3">
    <location>
        <begin position="819"/>
        <end position="853"/>
    </location>
</feature>
<dbReference type="PRINTS" id="PR01415">
    <property type="entry name" value="ANKYRIN"/>
</dbReference>
<dbReference type="PANTHER" id="PTHR24198">
    <property type="entry name" value="ANKYRIN REPEAT AND PROTEIN KINASE DOMAIN-CONTAINING PROTEIN"/>
    <property type="match status" value="1"/>
</dbReference>
<dbReference type="Pfam" id="PF13857">
    <property type="entry name" value="Ank_5"/>
    <property type="match status" value="1"/>
</dbReference>
<feature type="repeat" description="ANK" evidence="3">
    <location>
        <begin position="717"/>
        <end position="749"/>
    </location>
</feature>
<dbReference type="OrthoDB" id="2426273at2759"/>
<evidence type="ECO:0000256" key="1">
    <source>
        <dbReference type="ARBA" id="ARBA00022737"/>
    </source>
</evidence>
<gene>
    <name evidence="4" type="ORF">PAC_08482</name>
</gene>
<feature type="repeat" description="ANK" evidence="3">
    <location>
        <begin position="783"/>
        <end position="815"/>
    </location>
</feature>
<dbReference type="STRING" id="576137.A0A1L7X0Q7"/>
<dbReference type="PANTHER" id="PTHR24198:SF165">
    <property type="entry name" value="ANKYRIN REPEAT-CONTAINING PROTEIN-RELATED"/>
    <property type="match status" value="1"/>
</dbReference>